<organism evidence="1 2">
    <name type="scientific">Loktanella salsilacus</name>
    <dbReference type="NCBI Taxonomy" id="195913"/>
    <lineage>
        <taxon>Bacteria</taxon>
        <taxon>Pseudomonadati</taxon>
        <taxon>Pseudomonadota</taxon>
        <taxon>Alphaproteobacteria</taxon>
        <taxon>Rhodobacterales</taxon>
        <taxon>Roseobacteraceae</taxon>
        <taxon>Loktanella</taxon>
    </lineage>
</organism>
<accession>A0A1I4IY55</accession>
<proteinExistence type="predicted"/>
<dbReference type="STRING" id="195913.SAMN04488004_13020"/>
<dbReference type="InterPro" id="IPR053842">
    <property type="entry name" value="NikA-like"/>
</dbReference>
<protein>
    <submittedName>
        <fullName evidence="1">Mobilisation protein (MobC)</fullName>
    </submittedName>
</protein>
<dbReference type="OrthoDB" id="7867340at2"/>
<reference evidence="1 2" key="1">
    <citation type="submission" date="2016-10" db="EMBL/GenBank/DDBJ databases">
        <authorList>
            <person name="de Groot N.N."/>
        </authorList>
    </citation>
    <scope>NUCLEOTIDE SEQUENCE [LARGE SCALE GENOMIC DNA]</scope>
    <source>
        <strain evidence="1 2">DSM 16199</strain>
    </source>
</reference>
<dbReference type="Proteomes" id="UP000199550">
    <property type="component" value="Unassembled WGS sequence"/>
</dbReference>
<sequence>MPDVDRKKPRSDRRRRTQTIIFRVTPADFALLAEEAANTNMANTNAWVRAVAFEAVGRPELSRKDLQCLIGEIGRIGTNINQIAKVANISGRVDLVTDLYKTRTELVALKKLIVRELS</sequence>
<dbReference type="AlphaFoldDB" id="A0A1I4IY55"/>
<dbReference type="RefSeq" id="WP_090191558.1">
    <property type="nucleotide sequence ID" value="NZ_FOTF01000030.1"/>
</dbReference>
<dbReference type="Pfam" id="PF21983">
    <property type="entry name" value="NikA-like"/>
    <property type="match status" value="1"/>
</dbReference>
<evidence type="ECO:0000313" key="1">
    <source>
        <dbReference type="EMBL" id="SFL58781.1"/>
    </source>
</evidence>
<dbReference type="EMBL" id="FOTF01000030">
    <property type="protein sequence ID" value="SFL58781.1"/>
    <property type="molecule type" value="Genomic_DNA"/>
</dbReference>
<name>A0A1I4IY55_9RHOB</name>
<keyword evidence="2" id="KW-1185">Reference proteome</keyword>
<gene>
    <name evidence="1" type="ORF">SAMN04488004_13020</name>
</gene>
<evidence type="ECO:0000313" key="2">
    <source>
        <dbReference type="Proteomes" id="UP000199550"/>
    </source>
</evidence>